<dbReference type="PROSITE" id="PS51186">
    <property type="entry name" value="GNAT"/>
    <property type="match status" value="1"/>
</dbReference>
<proteinExistence type="predicted"/>
<gene>
    <name evidence="2" type="ORF">VF724_14995</name>
</gene>
<dbReference type="EC" id="2.3.1.-" evidence="2"/>
<comment type="caution">
    <text evidence="2">The sequence shown here is derived from an EMBL/GenBank/DDBJ whole genome shotgun (WGS) entry which is preliminary data.</text>
</comment>
<dbReference type="InterPro" id="IPR039143">
    <property type="entry name" value="GNPNAT1-like"/>
</dbReference>
<dbReference type="SUPFAM" id="SSF55729">
    <property type="entry name" value="Acyl-CoA N-acyltransferases (Nat)"/>
    <property type="match status" value="1"/>
</dbReference>
<dbReference type="GO" id="GO:0016746">
    <property type="term" value="F:acyltransferase activity"/>
    <property type="evidence" value="ECO:0007669"/>
    <property type="project" value="UniProtKB-KW"/>
</dbReference>
<dbReference type="RefSeq" id="WP_371755085.1">
    <property type="nucleotide sequence ID" value="NZ_JAYJLD010000025.1"/>
</dbReference>
<dbReference type="PANTHER" id="PTHR13355:SF11">
    <property type="entry name" value="GLUCOSAMINE 6-PHOSPHATE N-ACETYLTRANSFERASE"/>
    <property type="match status" value="1"/>
</dbReference>
<evidence type="ECO:0000313" key="3">
    <source>
        <dbReference type="Proteomes" id="UP001310386"/>
    </source>
</evidence>
<reference evidence="2" key="1">
    <citation type="submission" date="2023-12" db="EMBL/GenBank/DDBJ databases">
        <title>Fervidustalea candida gen. nov., sp. nov., a novel member of the family Paenibacillaceae isolated from a geothermal area.</title>
        <authorList>
            <person name="Li W.-J."/>
            <person name="Jiao J.-Y."/>
            <person name="Chen Y."/>
        </authorList>
    </citation>
    <scope>NUCLEOTIDE SEQUENCE</scope>
    <source>
        <strain evidence="2">SYSU GA230002</strain>
    </source>
</reference>
<dbReference type="Gene3D" id="3.40.630.30">
    <property type="match status" value="1"/>
</dbReference>
<feature type="domain" description="N-acetyltransferase" evidence="1">
    <location>
        <begin position="6"/>
        <end position="149"/>
    </location>
</feature>
<dbReference type="InterPro" id="IPR016181">
    <property type="entry name" value="Acyl_CoA_acyltransferase"/>
</dbReference>
<evidence type="ECO:0000313" key="2">
    <source>
        <dbReference type="EMBL" id="MEB3102962.1"/>
    </source>
</evidence>
<evidence type="ECO:0000259" key="1">
    <source>
        <dbReference type="PROSITE" id="PS51186"/>
    </source>
</evidence>
<dbReference type="Pfam" id="PF13673">
    <property type="entry name" value="Acetyltransf_10"/>
    <property type="match status" value="1"/>
</dbReference>
<keyword evidence="2" id="KW-0012">Acyltransferase</keyword>
<name>A0ABU5ZM65_9BACL</name>
<dbReference type="Proteomes" id="UP001310386">
    <property type="component" value="Unassembled WGS sequence"/>
</dbReference>
<protein>
    <submittedName>
        <fullName evidence="2">GNAT family N-acetyltransferase</fullName>
        <ecNumber evidence="2">2.3.1.-</ecNumber>
    </submittedName>
</protein>
<keyword evidence="2" id="KW-0808">Transferase</keyword>
<sequence>MKLTADLLRVSTEQELAGCLAVRREVFIVEQQVPENLEVDEFDRSPEACHHILIRMEGRAIAAGRWRAYEGDTVKFQRLAVLREHRGLGLGKLLLDGLEQWAKELGFHQAILDAQTQAEGFYRKAGYRPVSEEIFLDAGMPHVRMKKVL</sequence>
<dbReference type="PANTHER" id="PTHR13355">
    <property type="entry name" value="GLUCOSAMINE 6-PHOSPHATE N-ACETYLTRANSFERASE"/>
    <property type="match status" value="1"/>
</dbReference>
<accession>A0ABU5ZM65</accession>
<dbReference type="EMBL" id="JAYJLD010000025">
    <property type="protein sequence ID" value="MEB3102962.1"/>
    <property type="molecule type" value="Genomic_DNA"/>
</dbReference>
<organism evidence="2 3">
    <name type="scientific">Ferviditalea candida</name>
    <dbReference type="NCBI Taxonomy" id="3108399"/>
    <lineage>
        <taxon>Bacteria</taxon>
        <taxon>Bacillati</taxon>
        <taxon>Bacillota</taxon>
        <taxon>Bacilli</taxon>
        <taxon>Bacillales</taxon>
        <taxon>Paenibacillaceae</taxon>
        <taxon>Ferviditalea</taxon>
    </lineage>
</organism>
<dbReference type="InterPro" id="IPR000182">
    <property type="entry name" value="GNAT_dom"/>
</dbReference>
<keyword evidence="3" id="KW-1185">Reference proteome</keyword>